<comment type="subcellular location">
    <subcellularLocation>
        <location evidence="9">Cytoplasm</location>
    </subcellularLocation>
</comment>
<evidence type="ECO:0000256" key="4">
    <source>
        <dbReference type="ARBA" id="ARBA00022741"/>
    </source>
</evidence>
<evidence type="ECO:0000256" key="8">
    <source>
        <dbReference type="ARBA" id="ARBA00049339"/>
    </source>
</evidence>
<dbReference type="PANTHER" id="PTHR11956:SF5">
    <property type="entry name" value="ARGININE--TRNA LIGASE, CYTOPLASMIC"/>
    <property type="match status" value="1"/>
</dbReference>
<keyword evidence="3 9" id="KW-0436">Ligase</keyword>
<keyword evidence="6 9" id="KW-0648">Protein biosynthesis</keyword>
<keyword evidence="5 9" id="KW-0067">ATP-binding</keyword>
<dbReference type="Gene3D" id="3.40.50.620">
    <property type="entry name" value="HUPs"/>
    <property type="match status" value="1"/>
</dbReference>
<dbReference type="EMBL" id="JBEPLT010000004">
    <property type="protein sequence ID" value="MET3559921.1"/>
    <property type="molecule type" value="Genomic_DNA"/>
</dbReference>
<reference evidence="13 14" key="1">
    <citation type="submission" date="2024-06" db="EMBL/GenBank/DDBJ databases">
        <title>Genomic Encyclopedia of Type Strains, Phase IV (KMG-IV): sequencing the most valuable type-strain genomes for metagenomic binning, comparative biology and taxonomic classification.</title>
        <authorList>
            <person name="Goeker M."/>
        </authorList>
    </citation>
    <scope>NUCLEOTIDE SEQUENCE [LARGE SCALE GENOMIC DNA]</scope>
    <source>
        <strain evidence="13 14">DSM 23650</strain>
    </source>
</reference>
<accession>A0ABV2FMX2</accession>
<dbReference type="NCBIfam" id="TIGR00456">
    <property type="entry name" value="argS"/>
    <property type="match status" value="1"/>
</dbReference>
<evidence type="ECO:0000313" key="14">
    <source>
        <dbReference type="Proteomes" id="UP001549112"/>
    </source>
</evidence>
<dbReference type="SMART" id="SM00836">
    <property type="entry name" value="DALR_1"/>
    <property type="match status" value="1"/>
</dbReference>
<dbReference type="SMART" id="SM01016">
    <property type="entry name" value="Arg_tRNA_synt_N"/>
    <property type="match status" value="1"/>
</dbReference>
<dbReference type="Proteomes" id="UP001549112">
    <property type="component" value="Unassembled WGS sequence"/>
</dbReference>
<protein>
    <recommendedName>
        <fullName evidence="9">Arginine--tRNA ligase</fullName>
        <ecNumber evidence="9">6.1.1.19</ecNumber>
    </recommendedName>
    <alternativeName>
        <fullName evidence="9">Arginyl-tRNA synthetase</fullName>
        <shortName evidence="9">ArgRS</shortName>
    </alternativeName>
</protein>
<dbReference type="SUPFAM" id="SSF47323">
    <property type="entry name" value="Anticodon-binding domain of a subclass of class I aminoacyl-tRNA synthetases"/>
    <property type="match status" value="1"/>
</dbReference>
<dbReference type="InterPro" id="IPR001412">
    <property type="entry name" value="aa-tRNA-synth_I_CS"/>
</dbReference>
<dbReference type="GO" id="GO:0004814">
    <property type="term" value="F:arginine-tRNA ligase activity"/>
    <property type="evidence" value="ECO:0007669"/>
    <property type="project" value="UniProtKB-EC"/>
</dbReference>
<organism evidence="13 14">
    <name type="scientific">Bartonella japonica</name>
    <dbReference type="NCBI Taxonomy" id="357761"/>
    <lineage>
        <taxon>Bacteria</taxon>
        <taxon>Pseudomonadati</taxon>
        <taxon>Pseudomonadota</taxon>
        <taxon>Alphaproteobacteria</taxon>
        <taxon>Hyphomicrobiales</taxon>
        <taxon>Bartonellaceae</taxon>
        <taxon>Bartonella</taxon>
    </lineage>
</organism>
<dbReference type="InterPro" id="IPR001278">
    <property type="entry name" value="Arg-tRNA-ligase"/>
</dbReference>
<keyword evidence="4 9" id="KW-0547">Nucleotide-binding</keyword>
<comment type="caution">
    <text evidence="13">The sequence shown here is derived from an EMBL/GenBank/DDBJ whole genome shotgun (WGS) entry which is preliminary data.</text>
</comment>
<dbReference type="RefSeq" id="WP_354185893.1">
    <property type="nucleotide sequence ID" value="NZ_JBEPLT010000004.1"/>
</dbReference>
<evidence type="ECO:0000259" key="11">
    <source>
        <dbReference type="SMART" id="SM00836"/>
    </source>
</evidence>
<evidence type="ECO:0000256" key="5">
    <source>
        <dbReference type="ARBA" id="ARBA00022840"/>
    </source>
</evidence>
<keyword evidence="14" id="KW-1185">Reference proteome</keyword>
<evidence type="ECO:0000256" key="10">
    <source>
        <dbReference type="RuleBase" id="RU363038"/>
    </source>
</evidence>
<dbReference type="Gene3D" id="3.30.1360.70">
    <property type="entry name" value="Arginyl tRNA synthetase N-terminal domain"/>
    <property type="match status" value="1"/>
</dbReference>
<evidence type="ECO:0000313" key="13">
    <source>
        <dbReference type="EMBL" id="MET3559921.1"/>
    </source>
</evidence>
<dbReference type="InterPro" id="IPR008909">
    <property type="entry name" value="DALR_anticod-bd"/>
</dbReference>
<comment type="similarity">
    <text evidence="1 9 10">Belongs to the class-I aminoacyl-tRNA synthetase family.</text>
</comment>
<dbReference type="Pfam" id="PF00750">
    <property type="entry name" value="tRNA-synt_1d"/>
    <property type="match status" value="2"/>
</dbReference>
<dbReference type="SUPFAM" id="SSF55190">
    <property type="entry name" value="Arginyl-tRNA synthetase (ArgRS), N-terminal 'additional' domain"/>
    <property type="match status" value="1"/>
</dbReference>
<dbReference type="Pfam" id="PF03485">
    <property type="entry name" value="Arg_tRNA_synt_N"/>
    <property type="match status" value="1"/>
</dbReference>
<feature type="domain" description="DALR anticodon binding" evidence="11">
    <location>
        <begin position="454"/>
        <end position="584"/>
    </location>
</feature>
<keyword evidence="2 9" id="KW-0963">Cytoplasm</keyword>
<gene>
    <name evidence="9" type="primary">argS</name>
    <name evidence="13" type="ORF">ABID39_000605</name>
</gene>
<dbReference type="Gene3D" id="1.10.730.10">
    <property type="entry name" value="Isoleucyl-tRNA Synthetase, Domain 1"/>
    <property type="match status" value="1"/>
</dbReference>
<comment type="subunit">
    <text evidence="9">Monomer.</text>
</comment>
<dbReference type="CDD" id="cd00671">
    <property type="entry name" value="ArgRS_core"/>
    <property type="match status" value="1"/>
</dbReference>
<feature type="domain" description="Arginyl tRNA synthetase N-terminal" evidence="12">
    <location>
        <begin position="5"/>
        <end position="94"/>
    </location>
</feature>
<feature type="short sequence motif" description="'HIGH' region" evidence="9">
    <location>
        <begin position="131"/>
        <end position="141"/>
    </location>
</feature>
<dbReference type="InterPro" id="IPR005148">
    <property type="entry name" value="Arg-tRNA-synth_N"/>
</dbReference>
<dbReference type="PRINTS" id="PR01038">
    <property type="entry name" value="TRNASYNTHARG"/>
</dbReference>
<name>A0ABV2FMX2_9HYPH</name>
<proteinExistence type="inferred from homology"/>
<keyword evidence="7 9" id="KW-0030">Aminoacyl-tRNA synthetase</keyword>
<evidence type="ECO:0000256" key="6">
    <source>
        <dbReference type="ARBA" id="ARBA00022917"/>
    </source>
</evidence>
<sequence>MNVFKSFEEKVKKLLELSDIKEKNGDKLHLSKITVDPPRDFSHGHLSTNAAMVLAKSIGLNPRTLAEKIIELLKNDSSIDSIDVAGPGFINIRLTKPFWQDVVKSMLELGTSYGRVPMGQGKRINVEYVSANPTGPMHVGHCRGAVVGDVLSNLLQFVGYNVTKEYYINDAGQQIEVLAHSVLLRYREALGEKIHEIPEGLYPGEYLIPLGKLLVQEFDDQLLTMDKGEALSIVKERAIQAMMSMICQDLAALNVYHDIFFSEKMLYADNARAIRNTINNLTLNGYIYKGKLPPPKGKNTEDWEPNEQTLFRSTDVGDDQDRVLIKSDGSYTYFAADVAYFHDKFNRHFDEMIYILGADHAGYVKRLEAMAKAISGDKAKLSVFLCQLVKLFRNSQPVRMSKRAGSFVTLRDVVEEVGRDPVRFMMLYRKCEAPLDFDFAKVTEQSKDNPIFYVQYASARCHSVFRQAREAFHIENFSTNTMIAHLNRLTDESEISLIRKLSEYPRIIEQAVVHKEPHRLAFYLYDLASNFHSHWNKGSDNINLRFIQPDDKELSLARLGLIQAIVNILSSGLKIIGVDAPTEMR</sequence>
<evidence type="ECO:0000256" key="7">
    <source>
        <dbReference type="ARBA" id="ARBA00023146"/>
    </source>
</evidence>
<evidence type="ECO:0000256" key="3">
    <source>
        <dbReference type="ARBA" id="ARBA00022598"/>
    </source>
</evidence>
<evidence type="ECO:0000256" key="1">
    <source>
        <dbReference type="ARBA" id="ARBA00005594"/>
    </source>
</evidence>
<comment type="catalytic activity">
    <reaction evidence="8 9">
        <text>tRNA(Arg) + L-arginine + ATP = L-arginyl-tRNA(Arg) + AMP + diphosphate</text>
        <dbReference type="Rhea" id="RHEA:20301"/>
        <dbReference type="Rhea" id="RHEA-COMP:9658"/>
        <dbReference type="Rhea" id="RHEA-COMP:9673"/>
        <dbReference type="ChEBI" id="CHEBI:30616"/>
        <dbReference type="ChEBI" id="CHEBI:32682"/>
        <dbReference type="ChEBI" id="CHEBI:33019"/>
        <dbReference type="ChEBI" id="CHEBI:78442"/>
        <dbReference type="ChEBI" id="CHEBI:78513"/>
        <dbReference type="ChEBI" id="CHEBI:456215"/>
        <dbReference type="EC" id="6.1.1.19"/>
    </reaction>
</comment>
<evidence type="ECO:0000256" key="9">
    <source>
        <dbReference type="HAMAP-Rule" id="MF_00123"/>
    </source>
</evidence>
<dbReference type="PANTHER" id="PTHR11956">
    <property type="entry name" value="ARGINYL-TRNA SYNTHETASE"/>
    <property type="match status" value="1"/>
</dbReference>
<dbReference type="HAMAP" id="MF_00123">
    <property type="entry name" value="Arg_tRNA_synth"/>
    <property type="match status" value="1"/>
</dbReference>
<dbReference type="InterPro" id="IPR014729">
    <property type="entry name" value="Rossmann-like_a/b/a_fold"/>
</dbReference>
<dbReference type="InterPro" id="IPR035684">
    <property type="entry name" value="ArgRS_core"/>
</dbReference>
<dbReference type="EC" id="6.1.1.19" evidence="9"/>
<dbReference type="SUPFAM" id="SSF52374">
    <property type="entry name" value="Nucleotidylyl transferase"/>
    <property type="match status" value="1"/>
</dbReference>
<evidence type="ECO:0000259" key="12">
    <source>
        <dbReference type="SMART" id="SM01016"/>
    </source>
</evidence>
<dbReference type="InterPro" id="IPR009080">
    <property type="entry name" value="tRNAsynth_Ia_anticodon-bd"/>
</dbReference>
<dbReference type="Pfam" id="PF05746">
    <property type="entry name" value="DALR_1"/>
    <property type="match status" value="1"/>
</dbReference>
<dbReference type="PROSITE" id="PS00178">
    <property type="entry name" value="AA_TRNA_LIGASE_I"/>
    <property type="match status" value="1"/>
</dbReference>
<evidence type="ECO:0000256" key="2">
    <source>
        <dbReference type="ARBA" id="ARBA00022490"/>
    </source>
</evidence>
<dbReference type="InterPro" id="IPR036695">
    <property type="entry name" value="Arg-tRNA-synth_N_sf"/>
</dbReference>